<dbReference type="InterPro" id="IPR002129">
    <property type="entry name" value="PyrdxlP-dep_de-COase"/>
</dbReference>
<evidence type="ECO:0000256" key="4">
    <source>
        <dbReference type="ARBA" id="ARBA00022898"/>
    </source>
</evidence>
<dbReference type="GO" id="GO:0030170">
    <property type="term" value="F:pyridoxal phosphate binding"/>
    <property type="evidence" value="ECO:0007669"/>
    <property type="project" value="InterPro"/>
</dbReference>
<dbReference type="Gene3D" id="3.40.640.10">
    <property type="entry name" value="Type I PLP-dependent aspartate aminotransferase-like (Major domain)"/>
    <property type="match status" value="1"/>
</dbReference>
<evidence type="ECO:0000313" key="8">
    <source>
        <dbReference type="EMBL" id="OGY45373.1"/>
    </source>
</evidence>
<dbReference type="PANTHER" id="PTHR46101:SF2">
    <property type="entry name" value="SERINE DECARBOXYLASE"/>
    <property type="match status" value="1"/>
</dbReference>
<comment type="caution">
    <text evidence="8">The sequence shown here is derived from an EMBL/GenBank/DDBJ whole genome shotgun (WGS) entry which is preliminary data.</text>
</comment>
<dbReference type="STRING" id="1797535.A2744_04175"/>
<dbReference type="SUPFAM" id="SSF53383">
    <property type="entry name" value="PLP-dependent transferases"/>
    <property type="match status" value="1"/>
</dbReference>
<dbReference type="InterPro" id="IPR015421">
    <property type="entry name" value="PyrdxlP-dep_Trfase_major"/>
</dbReference>
<name>A0A1G1XZ46_9BACT</name>
<accession>A0A1G1XZ46</accession>
<protein>
    <submittedName>
        <fullName evidence="8">Uncharacterized protein</fullName>
    </submittedName>
</protein>
<organism evidence="8 9">
    <name type="scientific">Candidatus Buchananbacteria bacterium RIFCSPHIGHO2_01_FULL_44_11</name>
    <dbReference type="NCBI Taxonomy" id="1797535"/>
    <lineage>
        <taxon>Bacteria</taxon>
        <taxon>Candidatus Buchananiibacteriota</taxon>
    </lineage>
</organism>
<keyword evidence="3" id="KW-0210">Decarboxylase</keyword>
<dbReference type="Proteomes" id="UP000178240">
    <property type="component" value="Unassembled WGS sequence"/>
</dbReference>
<comment type="similarity">
    <text evidence="2 7">Belongs to the group II decarboxylase family.</text>
</comment>
<evidence type="ECO:0000256" key="7">
    <source>
        <dbReference type="RuleBase" id="RU000382"/>
    </source>
</evidence>
<dbReference type="PANTHER" id="PTHR46101">
    <property type="match status" value="1"/>
</dbReference>
<feature type="modified residue" description="N6-(pyridoxal phosphate)lysine" evidence="6">
    <location>
        <position position="229"/>
    </location>
</feature>
<comment type="cofactor">
    <cofactor evidence="1 6 7">
        <name>pyridoxal 5'-phosphate</name>
        <dbReference type="ChEBI" id="CHEBI:597326"/>
    </cofactor>
</comment>
<dbReference type="EMBL" id="MHIE01000021">
    <property type="protein sequence ID" value="OGY45373.1"/>
    <property type="molecule type" value="Genomic_DNA"/>
</dbReference>
<keyword evidence="4 6" id="KW-0663">Pyridoxal phosphate</keyword>
<dbReference type="InterPro" id="IPR051151">
    <property type="entry name" value="Group_II_Decarboxylase"/>
</dbReference>
<sequence length="423" mass="46992">MELDWPDGSWQFNEGEGGFELIQSMEAQVIWMIASIIGGSPETTDGYFCGGGTEANLEGMWIGREWLKQRPDPMDKGIVVLVSPLFHYSIAKAAELLDLGHPQYVSCPRCNKYHLFAPDPTGSGLNIVGMDEKGQMSVSELEKVFHLRHYEGFRRFMIVPTVGTSLMGSIDPIQEIGEFIKAESRKTGASFYMHVDASFAGFTVPFVNPDLPIGFSVPEVMSVTVDGDKMGRLPYPAGVFLCRKGLMSLVARKVNYVRGHEDDTVSGSRSCISQILAWYLYQSEGIAGQRQYVQTCLDGRDKLVTLVKSQLPWVNVLPCSPWVNFAPMEIDIEDGQIPEEIRERNGILAPYHLRSDFFSDGHFALVPGPFIRCVSCRTACHTLSNSSLISGGRKTDGPRSIDQQPKFAKFNLALSEGIRNAEW</sequence>
<keyword evidence="5 7" id="KW-0456">Lyase</keyword>
<reference evidence="8 9" key="1">
    <citation type="journal article" date="2016" name="Nat. Commun.">
        <title>Thousands of microbial genomes shed light on interconnected biogeochemical processes in an aquifer system.</title>
        <authorList>
            <person name="Anantharaman K."/>
            <person name="Brown C.T."/>
            <person name="Hug L.A."/>
            <person name="Sharon I."/>
            <person name="Castelle C.J."/>
            <person name="Probst A.J."/>
            <person name="Thomas B.C."/>
            <person name="Singh A."/>
            <person name="Wilkins M.J."/>
            <person name="Karaoz U."/>
            <person name="Brodie E.L."/>
            <person name="Williams K.H."/>
            <person name="Hubbard S.S."/>
            <person name="Banfield J.F."/>
        </authorList>
    </citation>
    <scope>NUCLEOTIDE SEQUENCE [LARGE SCALE GENOMIC DNA]</scope>
</reference>
<evidence type="ECO:0000256" key="6">
    <source>
        <dbReference type="PIRSR" id="PIRSR602129-50"/>
    </source>
</evidence>
<proteinExistence type="inferred from homology"/>
<gene>
    <name evidence="8" type="ORF">A2744_04175</name>
</gene>
<evidence type="ECO:0000256" key="5">
    <source>
        <dbReference type="ARBA" id="ARBA00023239"/>
    </source>
</evidence>
<evidence type="ECO:0000256" key="2">
    <source>
        <dbReference type="ARBA" id="ARBA00009533"/>
    </source>
</evidence>
<dbReference type="Pfam" id="PF00282">
    <property type="entry name" value="Pyridoxal_deC"/>
    <property type="match status" value="1"/>
</dbReference>
<dbReference type="GO" id="GO:0016831">
    <property type="term" value="F:carboxy-lyase activity"/>
    <property type="evidence" value="ECO:0007669"/>
    <property type="project" value="UniProtKB-KW"/>
</dbReference>
<evidence type="ECO:0000256" key="1">
    <source>
        <dbReference type="ARBA" id="ARBA00001933"/>
    </source>
</evidence>
<dbReference type="GO" id="GO:0019752">
    <property type="term" value="P:carboxylic acid metabolic process"/>
    <property type="evidence" value="ECO:0007669"/>
    <property type="project" value="InterPro"/>
</dbReference>
<dbReference type="InterPro" id="IPR015424">
    <property type="entry name" value="PyrdxlP-dep_Trfase"/>
</dbReference>
<evidence type="ECO:0000256" key="3">
    <source>
        <dbReference type="ARBA" id="ARBA00022793"/>
    </source>
</evidence>
<evidence type="ECO:0000313" key="9">
    <source>
        <dbReference type="Proteomes" id="UP000178240"/>
    </source>
</evidence>
<dbReference type="AlphaFoldDB" id="A0A1G1XZ46"/>